<name>T1B722_9ZZZZ</name>
<organism evidence="1">
    <name type="scientific">mine drainage metagenome</name>
    <dbReference type="NCBI Taxonomy" id="410659"/>
    <lineage>
        <taxon>unclassified sequences</taxon>
        <taxon>metagenomes</taxon>
        <taxon>ecological metagenomes</taxon>
    </lineage>
</organism>
<dbReference type="EMBL" id="AUZZ01001468">
    <property type="protein sequence ID" value="EQD64273.1"/>
    <property type="molecule type" value="Genomic_DNA"/>
</dbReference>
<reference evidence="1" key="2">
    <citation type="journal article" date="2014" name="ISME J.">
        <title>Microbial stratification in low pH oxic and suboxic macroscopic growths along an acid mine drainage.</title>
        <authorList>
            <person name="Mendez-Garcia C."/>
            <person name="Mesa V."/>
            <person name="Sprenger R.R."/>
            <person name="Richter M."/>
            <person name="Diez M.S."/>
            <person name="Solano J."/>
            <person name="Bargiela R."/>
            <person name="Golyshina O.V."/>
            <person name="Manteca A."/>
            <person name="Ramos J.L."/>
            <person name="Gallego J.R."/>
            <person name="Llorente I."/>
            <person name="Martins Dos Santos V.A."/>
            <person name="Jensen O.N."/>
            <person name="Pelaez A.I."/>
            <person name="Sanchez J."/>
            <person name="Ferrer M."/>
        </authorList>
    </citation>
    <scope>NUCLEOTIDE SEQUENCE</scope>
</reference>
<dbReference type="AlphaFoldDB" id="T1B722"/>
<protein>
    <submittedName>
        <fullName evidence="1">Uncharacterized protein</fullName>
    </submittedName>
</protein>
<reference evidence="1" key="1">
    <citation type="submission" date="2013-08" db="EMBL/GenBank/DDBJ databases">
        <authorList>
            <person name="Mendez C."/>
            <person name="Richter M."/>
            <person name="Ferrer M."/>
            <person name="Sanchez J."/>
        </authorList>
    </citation>
    <scope>NUCLEOTIDE SEQUENCE</scope>
</reference>
<accession>T1B722</accession>
<proteinExistence type="predicted"/>
<comment type="caution">
    <text evidence="1">The sequence shown here is derived from an EMBL/GenBank/DDBJ whole genome shotgun (WGS) entry which is preliminary data.</text>
</comment>
<evidence type="ECO:0000313" key="1">
    <source>
        <dbReference type="EMBL" id="EQD64273.1"/>
    </source>
</evidence>
<sequence length="104" mass="11706">MTITTRKHKSKSGKEYYELVDVRRIKGKVVTKYVGYLGKSPGSKVELTGKDILPYVGRLLDAGIPDSDIRDILKKIGIDCDISPITKLVLENDRKLGKTFLRIK</sequence>
<gene>
    <name evidence="1" type="ORF">B2A_02088</name>
</gene>